<accession>A0A2G8R432</accession>
<reference evidence="1 2" key="1">
    <citation type="submission" date="2013-09" db="EMBL/GenBank/DDBJ databases">
        <title>Genome sequencing of Phaeobacter antarcticus sp. nov. SM1211.</title>
        <authorList>
            <person name="Zhang X.-Y."/>
            <person name="Liu C."/>
            <person name="Chen X.-L."/>
            <person name="Xie B.-B."/>
            <person name="Qin Q.-L."/>
            <person name="Rong J.-C."/>
            <person name="Zhang Y.-Z."/>
        </authorList>
    </citation>
    <scope>NUCLEOTIDE SEQUENCE [LARGE SCALE GENOMIC DNA]</scope>
    <source>
        <strain evidence="1 2">SM1211</strain>
    </source>
</reference>
<organism evidence="1 2">
    <name type="scientific">Puniceibacterium antarcticum</name>
    <dbReference type="NCBI Taxonomy" id="1206336"/>
    <lineage>
        <taxon>Bacteria</taxon>
        <taxon>Pseudomonadati</taxon>
        <taxon>Pseudomonadota</taxon>
        <taxon>Alphaproteobacteria</taxon>
        <taxon>Rhodobacterales</taxon>
        <taxon>Paracoccaceae</taxon>
        <taxon>Puniceibacterium</taxon>
    </lineage>
</organism>
<gene>
    <name evidence="1" type="ORF">P775_25365</name>
</gene>
<comment type="caution">
    <text evidence="1">The sequence shown here is derived from an EMBL/GenBank/DDBJ whole genome shotgun (WGS) entry which is preliminary data.</text>
</comment>
<evidence type="ECO:0000313" key="1">
    <source>
        <dbReference type="EMBL" id="PIL16292.1"/>
    </source>
</evidence>
<name>A0A2G8R432_9RHOB</name>
<sequence length="199" mass="21653">MGAILGRCISPAQAVAIDEDNAAEDTPIVDARHAMALRKIRPEPLHLSLAKPIQITHQALLGSRTVNHAGLAASTRLMGPDPNPFVWVPAAILGVGGGGFEAVCAFLVDERITEYEEVLTIMESFAAHADPKYFQIVKNAIPAFINLSDGEGSWIRYDIEDLYIADGMLKSRDWGPNTKIGRIVLLSDNEVFQSDSKKD</sequence>
<keyword evidence="2" id="KW-1185">Reference proteome</keyword>
<proteinExistence type="predicted"/>
<dbReference type="AlphaFoldDB" id="A0A2G8R432"/>
<protein>
    <submittedName>
        <fullName evidence="1">Uncharacterized protein</fullName>
    </submittedName>
</protein>
<evidence type="ECO:0000313" key="2">
    <source>
        <dbReference type="Proteomes" id="UP000231259"/>
    </source>
</evidence>
<dbReference type="EMBL" id="AWWI01000173">
    <property type="protein sequence ID" value="PIL16292.1"/>
    <property type="molecule type" value="Genomic_DNA"/>
</dbReference>
<dbReference type="Proteomes" id="UP000231259">
    <property type="component" value="Unassembled WGS sequence"/>
</dbReference>